<dbReference type="Proteomes" id="UP000504618">
    <property type="component" value="Unplaced"/>
</dbReference>
<reference evidence="2" key="1">
    <citation type="submission" date="2025-08" db="UniProtKB">
        <authorList>
            <consortium name="RefSeq"/>
        </authorList>
    </citation>
    <scope>IDENTIFICATION</scope>
    <source>
        <tissue evidence="2">Whole body</tissue>
    </source>
</reference>
<sequence>MNAGRKGMKSKYCKISSSGRVVKTPKNVMTTSSDEELTKRMKKKSSKQYSVQVELNKLEGLVEYMQKNDAFPKTDTTNANKSNDTIQNSTMKDLQEKNLNREVHVPQPNKHANDDTPPVDGFVKKTSVHAEHNRALDALNMQETCKCKTNNQDIHDKLTDLQDKVNSLIESQNALKEIMEKIVENDNVHVDGVNLRNTFYEGLEGFPMSTVEEFKELESDAKKNDRRKLYNYLRGLGGCKLREFLYNAIKTIMTDSLVSKFTWPVSNVSEKFGDTKTMNIIYLAAQKCTLFNGPQDKASCKVEVQEVLRP</sequence>
<dbReference type="AlphaFoldDB" id="A0A6J1QMW7"/>
<accession>A0A6J1QMW7</accession>
<dbReference type="RefSeq" id="XP_024883789.1">
    <property type="nucleotide sequence ID" value="XM_025028021.1"/>
</dbReference>
<organism evidence="1 2">
    <name type="scientific">Temnothorax curvispinosus</name>
    <dbReference type="NCBI Taxonomy" id="300111"/>
    <lineage>
        <taxon>Eukaryota</taxon>
        <taxon>Metazoa</taxon>
        <taxon>Ecdysozoa</taxon>
        <taxon>Arthropoda</taxon>
        <taxon>Hexapoda</taxon>
        <taxon>Insecta</taxon>
        <taxon>Pterygota</taxon>
        <taxon>Neoptera</taxon>
        <taxon>Endopterygota</taxon>
        <taxon>Hymenoptera</taxon>
        <taxon>Apocrita</taxon>
        <taxon>Aculeata</taxon>
        <taxon>Formicoidea</taxon>
        <taxon>Formicidae</taxon>
        <taxon>Myrmicinae</taxon>
        <taxon>Temnothorax</taxon>
    </lineage>
</organism>
<protein>
    <submittedName>
        <fullName evidence="2">Uncharacterized protein LOC112462309</fullName>
    </submittedName>
</protein>
<gene>
    <name evidence="2" type="primary">LOC112462309</name>
</gene>
<evidence type="ECO:0000313" key="2">
    <source>
        <dbReference type="RefSeq" id="XP_024883789.1"/>
    </source>
</evidence>
<keyword evidence="1" id="KW-1185">Reference proteome</keyword>
<dbReference type="OrthoDB" id="7555423at2759"/>
<proteinExistence type="predicted"/>
<dbReference type="GeneID" id="112462309"/>
<name>A0A6J1QMW7_9HYME</name>
<evidence type="ECO:0000313" key="1">
    <source>
        <dbReference type="Proteomes" id="UP000504618"/>
    </source>
</evidence>